<dbReference type="GO" id="GO:0006672">
    <property type="term" value="P:ceramide metabolic process"/>
    <property type="evidence" value="ECO:0007669"/>
    <property type="project" value="TreeGrafter"/>
</dbReference>
<keyword evidence="3" id="KW-1185">Reference proteome</keyword>
<proteinExistence type="predicted"/>
<dbReference type="Gene3D" id="2.60.200.40">
    <property type="match status" value="1"/>
</dbReference>
<dbReference type="PANTHER" id="PTHR12358">
    <property type="entry name" value="SPHINGOSINE KINASE"/>
    <property type="match status" value="1"/>
</dbReference>
<dbReference type="Pfam" id="PF19280">
    <property type="entry name" value="CERK_C"/>
    <property type="match status" value="1"/>
</dbReference>
<dbReference type="PANTHER" id="PTHR12358:SF111">
    <property type="entry name" value="CERAMIDE KINASE, ISOFORM A"/>
    <property type="match status" value="1"/>
</dbReference>
<reference evidence="2" key="1">
    <citation type="submission" date="2023-06" db="EMBL/GenBank/DDBJ databases">
        <title>Genomic analysis of the entomopathogenic nematode Steinernema hermaphroditum.</title>
        <authorList>
            <person name="Schwarz E.M."/>
            <person name="Heppert J.K."/>
            <person name="Baniya A."/>
            <person name="Schwartz H.T."/>
            <person name="Tan C.-H."/>
            <person name="Antoshechkin I."/>
            <person name="Sternberg P.W."/>
            <person name="Goodrich-Blair H."/>
            <person name="Dillman A.R."/>
        </authorList>
    </citation>
    <scope>NUCLEOTIDE SEQUENCE</scope>
    <source>
        <strain evidence="2">PS9179</strain>
        <tissue evidence="2">Whole animal</tissue>
    </source>
</reference>
<dbReference type="InterPro" id="IPR017438">
    <property type="entry name" value="ATP-NAD_kinase_N"/>
</dbReference>
<dbReference type="InterPro" id="IPR001206">
    <property type="entry name" value="Diacylglycerol_kinase_cat_dom"/>
</dbReference>
<feature type="domain" description="DAGKc" evidence="1">
    <location>
        <begin position="139"/>
        <end position="292"/>
    </location>
</feature>
<evidence type="ECO:0000259" key="1">
    <source>
        <dbReference type="PROSITE" id="PS50146"/>
    </source>
</evidence>
<dbReference type="EMBL" id="JAUCMV010000004">
    <property type="protein sequence ID" value="KAK0400721.1"/>
    <property type="molecule type" value="Genomic_DNA"/>
</dbReference>
<dbReference type="GO" id="GO:0001729">
    <property type="term" value="F:ceramide kinase activity"/>
    <property type="evidence" value="ECO:0007669"/>
    <property type="project" value="TreeGrafter"/>
</dbReference>
<comment type="caution">
    <text evidence="2">The sequence shown here is derived from an EMBL/GenBank/DDBJ whole genome shotgun (WGS) entry which is preliminary data.</text>
</comment>
<dbReference type="Pfam" id="PF00781">
    <property type="entry name" value="DAGK_cat"/>
    <property type="match status" value="1"/>
</dbReference>
<dbReference type="InterPro" id="IPR016064">
    <property type="entry name" value="NAD/diacylglycerol_kinase_sf"/>
</dbReference>
<dbReference type="InterPro" id="IPR050187">
    <property type="entry name" value="Lipid_Phosphate_FormReg"/>
</dbReference>
<protein>
    <recommendedName>
        <fullName evidence="1">DAGKc domain-containing protein</fullName>
    </recommendedName>
</protein>
<sequence length="526" mass="59384">MAADVSSLRSNISSSHAIHMTTIQDTDGEYHRMTLDDDRNVLYFAPASDSVQDTVEPPTPIELSEVVAVKGSRIKLRYGLPVNLEPNLKNAPDELYFYIAFKRDKYRWRLREVTYTFMSPSDKAMWLDLLCSTIRKIKCRPQTLLVFVNPFGGNRRAKRIYKRQVEPLLELAEIEYKLILTERANHAFDVITNLSEESWTSIDGIVAVGGDGLFNEILCAAVKRAQLDVEKDIADGDISSLETPPMRFGIIAAGSANSIVSSIHGIDDGPTAAIHIAIGSRCYVDAATVHEGDNLLRISANAMSYGWLGDVARHSEKYRCMGPFRYNWSALRTTIRHPKYFGRVDFCLAKNVDPPAEMPKCSYPCVRCETEDFDDEIYPYHVTSDFTHLICCVMPCVSAFSPYGLAPFAGIGDGSMDLAMVCNVSRFANLEIMLKVFFNGGQGLVPFHRNVKVFRVSRFSFTPANLLRDQEEYAKRNKQSTWNLDGEVVPQSAWKTLHFRLHSRLISFFGREVDLKKPTRRHVLCC</sequence>
<organism evidence="2 3">
    <name type="scientific">Steinernema hermaphroditum</name>
    <dbReference type="NCBI Taxonomy" id="289476"/>
    <lineage>
        <taxon>Eukaryota</taxon>
        <taxon>Metazoa</taxon>
        <taxon>Ecdysozoa</taxon>
        <taxon>Nematoda</taxon>
        <taxon>Chromadorea</taxon>
        <taxon>Rhabditida</taxon>
        <taxon>Tylenchina</taxon>
        <taxon>Panagrolaimomorpha</taxon>
        <taxon>Strongyloidoidea</taxon>
        <taxon>Steinernematidae</taxon>
        <taxon>Steinernema</taxon>
    </lineage>
</organism>
<dbReference type="Gene3D" id="3.40.50.10330">
    <property type="entry name" value="Probable inorganic polyphosphate/atp-NAD kinase, domain 1"/>
    <property type="match status" value="1"/>
</dbReference>
<dbReference type="SUPFAM" id="SSF111331">
    <property type="entry name" value="NAD kinase/diacylglycerol kinase-like"/>
    <property type="match status" value="1"/>
</dbReference>
<dbReference type="PROSITE" id="PS50146">
    <property type="entry name" value="DAGK"/>
    <property type="match status" value="1"/>
</dbReference>
<dbReference type="InterPro" id="IPR045363">
    <property type="entry name" value="CERK_C"/>
</dbReference>
<dbReference type="AlphaFoldDB" id="A0AA39H8M4"/>
<evidence type="ECO:0000313" key="2">
    <source>
        <dbReference type="EMBL" id="KAK0400721.1"/>
    </source>
</evidence>
<name>A0AA39H8M4_9BILA</name>
<dbReference type="GO" id="GO:0016020">
    <property type="term" value="C:membrane"/>
    <property type="evidence" value="ECO:0007669"/>
    <property type="project" value="GOC"/>
</dbReference>
<gene>
    <name evidence="2" type="ORF">QR680_015418</name>
</gene>
<evidence type="ECO:0000313" key="3">
    <source>
        <dbReference type="Proteomes" id="UP001175271"/>
    </source>
</evidence>
<accession>A0AA39H8M4</accession>
<dbReference type="Proteomes" id="UP001175271">
    <property type="component" value="Unassembled WGS sequence"/>
</dbReference>